<comment type="similarity">
    <text evidence="2">Belongs to the peptidase A1 family.</text>
</comment>
<evidence type="ECO:0000256" key="5">
    <source>
        <dbReference type="ARBA" id="ARBA00022729"/>
    </source>
</evidence>
<dbReference type="EC" id="3.4.23.21" evidence="3"/>
<dbReference type="PRINTS" id="PR00792">
    <property type="entry name" value="PEPSIN"/>
</dbReference>
<evidence type="ECO:0000259" key="9">
    <source>
        <dbReference type="PROSITE" id="PS51767"/>
    </source>
</evidence>
<reference evidence="10" key="1">
    <citation type="submission" date="2021-06" db="EMBL/GenBank/DDBJ databases">
        <authorList>
            <person name="Kallberg Y."/>
            <person name="Tangrot J."/>
            <person name="Rosling A."/>
        </authorList>
    </citation>
    <scope>NUCLEOTIDE SEQUENCE</scope>
    <source>
        <strain evidence="10">FL130A</strain>
    </source>
</reference>
<dbReference type="AlphaFoldDB" id="A0A9N9CJJ5"/>
<dbReference type="GO" id="GO:0004190">
    <property type="term" value="F:aspartic-type endopeptidase activity"/>
    <property type="evidence" value="ECO:0007669"/>
    <property type="project" value="UniProtKB-KW"/>
</dbReference>
<keyword evidence="6" id="KW-0064">Aspartyl protease</keyword>
<evidence type="ECO:0000313" key="11">
    <source>
        <dbReference type="Proteomes" id="UP000789508"/>
    </source>
</evidence>
<evidence type="ECO:0000313" key="10">
    <source>
        <dbReference type="EMBL" id="CAG8602239.1"/>
    </source>
</evidence>
<dbReference type="Gene3D" id="2.40.70.10">
    <property type="entry name" value="Acid Proteases"/>
    <property type="match status" value="2"/>
</dbReference>
<protein>
    <recommendedName>
        <fullName evidence="3">rhizopuspepsin</fullName>
        <ecNumber evidence="3">3.4.23.21</ecNumber>
    </recommendedName>
</protein>
<dbReference type="PANTHER" id="PTHR47966">
    <property type="entry name" value="BETA-SITE APP-CLEAVING ENZYME, ISOFORM A-RELATED"/>
    <property type="match status" value="1"/>
</dbReference>
<feature type="domain" description="Peptidase A1" evidence="9">
    <location>
        <begin position="66"/>
        <end position="380"/>
    </location>
</feature>
<organism evidence="10 11">
    <name type="scientific">Ambispora leptoticha</name>
    <dbReference type="NCBI Taxonomy" id="144679"/>
    <lineage>
        <taxon>Eukaryota</taxon>
        <taxon>Fungi</taxon>
        <taxon>Fungi incertae sedis</taxon>
        <taxon>Mucoromycota</taxon>
        <taxon>Glomeromycotina</taxon>
        <taxon>Glomeromycetes</taxon>
        <taxon>Archaeosporales</taxon>
        <taxon>Ambisporaceae</taxon>
        <taxon>Ambispora</taxon>
    </lineage>
</organism>
<dbReference type="InterPro" id="IPR001461">
    <property type="entry name" value="Aspartic_peptidase_A1"/>
</dbReference>
<dbReference type="FunFam" id="2.40.70.10:FF:000115">
    <property type="entry name" value="Lysosomal aspartic protease"/>
    <property type="match status" value="1"/>
</dbReference>
<gene>
    <name evidence="10" type="ORF">ALEPTO_LOCUS8197</name>
</gene>
<evidence type="ECO:0000256" key="3">
    <source>
        <dbReference type="ARBA" id="ARBA00013205"/>
    </source>
</evidence>
<comment type="catalytic activity">
    <reaction evidence="1">
        <text>Hydrolysis of proteins with broad specificity similar to that of pepsin A, preferring hydrophobic residues at P1 and P1'. Clots milk and activates trypsinogen. Does not cleave 4-Gln-|-His-5, but does cleave 10-His-|-Leu-11 and 12-Val-|-Glu-13 in B chain of insulin.</text>
        <dbReference type="EC" id="3.4.23.21"/>
    </reaction>
</comment>
<evidence type="ECO:0000256" key="7">
    <source>
        <dbReference type="ARBA" id="ARBA00022801"/>
    </source>
</evidence>
<keyword evidence="7" id="KW-0378">Hydrolase</keyword>
<dbReference type="GO" id="GO:0006508">
    <property type="term" value="P:proteolysis"/>
    <property type="evidence" value="ECO:0007669"/>
    <property type="project" value="UniProtKB-KW"/>
</dbReference>
<dbReference type="OrthoDB" id="15189at2759"/>
<dbReference type="PROSITE" id="PS51767">
    <property type="entry name" value="PEPTIDASE_A1"/>
    <property type="match status" value="1"/>
</dbReference>
<dbReference type="InterPro" id="IPR021109">
    <property type="entry name" value="Peptidase_aspartic_dom_sf"/>
</dbReference>
<keyword evidence="4" id="KW-0645">Protease</keyword>
<accession>A0A9N9CJJ5</accession>
<dbReference type="CDD" id="cd05471">
    <property type="entry name" value="pepsin_like"/>
    <property type="match status" value="1"/>
</dbReference>
<comment type="caution">
    <text evidence="10">The sequence shown here is derived from an EMBL/GenBank/DDBJ whole genome shotgun (WGS) entry which is preliminary data.</text>
</comment>
<dbReference type="Proteomes" id="UP000789508">
    <property type="component" value="Unassembled WGS sequence"/>
</dbReference>
<evidence type="ECO:0000256" key="2">
    <source>
        <dbReference type="ARBA" id="ARBA00007447"/>
    </source>
</evidence>
<keyword evidence="5" id="KW-0732">Signal</keyword>
<evidence type="ECO:0000256" key="6">
    <source>
        <dbReference type="ARBA" id="ARBA00022750"/>
    </source>
</evidence>
<evidence type="ECO:0000256" key="4">
    <source>
        <dbReference type="ARBA" id="ARBA00022670"/>
    </source>
</evidence>
<sequence length="390" mass="42588">MAKSQLKNKNEGTTTTTPVVLTMPLKTHPNFKRIAREQAARAIAKYQSKAKVGTVPLVNYQNDSEWYGEIYIGTPPQVFNVAFDTGSSTFWVFGPGANLDSYPHHVYEPNKSCTYKNDGRAWNITYGDNGMVGGVLARDVTLVGAVRVPGQIFGIANEANTLYVMDIIDGLVGLGFKSNTAVKGIKPLFDNMIDRHLLKKNLFSVAYVKDACGGELNGGEIRFGGINHAYFTGDILYLKAIQPSSYWVVMANDIQVGNNAPLNMSGKAIIDTGGSIITLPSDVASAVYSQIPGSYFDSDYGGWLLPINTDPCLVIYFVFSGRKFGIPVADIIWDPVNGTNYAGGGIQVQPGTYWILGGIFIKNVYTVFDRTKVKPRVGLATRRQFDCDIN</sequence>
<dbReference type="PANTHER" id="PTHR47966:SF51">
    <property type="entry name" value="BETA-SITE APP-CLEAVING ENZYME, ISOFORM A-RELATED"/>
    <property type="match status" value="1"/>
</dbReference>
<evidence type="ECO:0000256" key="1">
    <source>
        <dbReference type="ARBA" id="ARBA00001130"/>
    </source>
</evidence>
<keyword evidence="11" id="KW-1185">Reference proteome</keyword>
<dbReference type="EMBL" id="CAJVPS010004324">
    <property type="protein sequence ID" value="CAG8602239.1"/>
    <property type="molecule type" value="Genomic_DNA"/>
</dbReference>
<feature type="active site" evidence="8">
    <location>
        <position position="84"/>
    </location>
</feature>
<dbReference type="InterPro" id="IPR033121">
    <property type="entry name" value="PEPTIDASE_A1"/>
</dbReference>
<dbReference type="SUPFAM" id="SSF50630">
    <property type="entry name" value="Acid proteases"/>
    <property type="match status" value="1"/>
</dbReference>
<feature type="active site" evidence="8">
    <location>
        <position position="271"/>
    </location>
</feature>
<proteinExistence type="inferred from homology"/>
<evidence type="ECO:0000256" key="8">
    <source>
        <dbReference type="PIRSR" id="PIRSR601461-1"/>
    </source>
</evidence>
<name>A0A9N9CJJ5_9GLOM</name>
<dbReference type="InterPro" id="IPR034164">
    <property type="entry name" value="Pepsin-like_dom"/>
</dbReference>
<dbReference type="Pfam" id="PF00026">
    <property type="entry name" value="Asp"/>
    <property type="match status" value="1"/>
</dbReference>